<evidence type="ECO:0000256" key="2">
    <source>
        <dbReference type="ARBA" id="ARBA00022525"/>
    </source>
</evidence>
<dbReference type="Gene3D" id="2.150.10.10">
    <property type="entry name" value="Serralysin-like metalloprotease, C-terminal"/>
    <property type="match status" value="2"/>
</dbReference>
<keyword evidence="7" id="KW-1185">Reference proteome</keyword>
<evidence type="ECO:0000313" key="6">
    <source>
        <dbReference type="EMBL" id="SDP85824.1"/>
    </source>
</evidence>
<reference evidence="6 7" key="1">
    <citation type="submission" date="2016-10" db="EMBL/GenBank/DDBJ databases">
        <authorList>
            <person name="Varghese N."/>
            <person name="Submissions S."/>
        </authorList>
    </citation>
    <scope>NUCLEOTIDE SEQUENCE [LARGE SCALE GENOMIC DNA]</scope>
    <source>
        <strain evidence="6 7">BS2774</strain>
    </source>
</reference>
<comment type="subcellular location">
    <subcellularLocation>
        <location evidence="1">Secreted</location>
    </subcellularLocation>
</comment>
<dbReference type="CDD" id="cd04277">
    <property type="entry name" value="ZnMc_serralysin_like"/>
    <property type="match status" value="1"/>
</dbReference>
<dbReference type="SMART" id="SM00235">
    <property type="entry name" value="ZnMc"/>
    <property type="match status" value="1"/>
</dbReference>
<dbReference type="PRINTS" id="PR00313">
    <property type="entry name" value="CABNDNGRPT"/>
</dbReference>
<dbReference type="InterPro" id="IPR034033">
    <property type="entry name" value="Serralysin-like"/>
</dbReference>
<dbReference type="RefSeq" id="WP_083351561.1">
    <property type="nucleotide sequence ID" value="NZ_LT629708.1"/>
</dbReference>
<keyword evidence="2" id="KW-0964">Secreted</keyword>
<accession>A0ABY0T3B7</accession>
<dbReference type="InterPro" id="IPR011049">
    <property type="entry name" value="Serralysin-like_metalloprot_C"/>
</dbReference>
<feature type="compositionally biased region" description="Polar residues" evidence="4">
    <location>
        <begin position="19"/>
        <end position="28"/>
    </location>
</feature>
<dbReference type="Proteomes" id="UP000182654">
    <property type="component" value="Chromosome I"/>
</dbReference>
<evidence type="ECO:0000256" key="4">
    <source>
        <dbReference type="SAM" id="MobiDB-lite"/>
    </source>
</evidence>
<dbReference type="NCBIfam" id="TIGR03661">
    <property type="entry name" value="T1SS_VCA0849"/>
    <property type="match status" value="1"/>
</dbReference>
<dbReference type="Gene3D" id="3.40.390.10">
    <property type="entry name" value="Collagenase (Catalytic Domain)"/>
    <property type="match status" value="1"/>
</dbReference>
<feature type="domain" description="Peptidase metallopeptidase" evidence="5">
    <location>
        <begin position="42"/>
        <end position="208"/>
    </location>
</feature>
<gene>
    <name evidence="6" type="ORF">SAMN04490184_5323</name>
</gene>
<sequence length="569" mass="61370">MKLSSVPPVAHSGRIVNGDTLTTGGHPNSYTTDQAAKHLVRGDFKWRDRNDDKKIDLSYTLDSRFTPHQKLRIREALRSWAEVTNLLFKENAKGTDASLRISAIPGYAGGVASLPNDWSIGTVDIGIEGADGKLEHGTLFDKVAVHELGHSIGLRHPHGEGPGYREDSTAYTAMSYHDSSFGDDPYNGKKIAAPMMHDIAAAQRLYGANTQTRKTNTVYGFNSNTGRDFYSLKTAEDKPVFCVWDAGGTDTLDFSGFRQKQKINLNAESFSDVGGLKNNVSIAKGVTLENAVGGSSDDSLIGNQVGNRLKGGGGADKLEGGGGADTFVYDSIADSTPESPDLIVDFASGTDRVDISTLLKRAAVKVLYIVDRFSGRAGEAVLSHNASNGQGRLALDLTGNGKPDFLVNCNGKIHYKDLMVNPEPPTSIEPEPDLTTAPEPEPTPPRTKRANTANEQRGGKTYTYGSASESNCRKVDTLKDFTSGKDKIDLSRMLEKAGVSLTQVDRFTGRAGEAFIMKSDSDGLYWVAVDLDGDRCSDFVVNSPNVISAADVVGMKVNQAYDRQLSRRN</sequence>
<evidence type="ECO:0000313" key="7">
    <source>
        <dbReference type="Proteomes" id="UP000182654"/>
    </source>
</evidence>
<dbReference type="InterPro" id="IPR024079">
    <property type="entry name" value="MetalloPept_cat_dom_sf"/>
</dbReference>
<dbReference type="InterPro" id="IPR013858">
    <property type="entry name" value="Peptidase_M10B_C"/>
</dbReference>
<dbReference type="EMBL" id="LT629708">
    <property type="protein sequence ID" value="SDP85824.1"/>
    <property type="molecule type" value="Genomic_DNA"/>
</dbReference>
<proteinExistence type="predicted"/>
<feature type="region of interest" description="Disordered" evidence="4">
    <location>
        <begin position="418"/>
        <end position="467"/>
    </location>
</feature>
<evidence type="ECO:0000256" key="3">
    <source>
        <dbReference type="ARBA" id="ARBA00022737"/>
    </source>
</evidence>
<dbReference type="SUPFAM" id="SSF51120">
    <property type="entry name" value="beta-Roll"/>
    <property type="match status" value="2"/>
</dbReference>
<dbReference type="InterPro" id="IPR006026">
    <property type="entry name" value="Peptidase_Metallo"/>
</dbReference>
<keyword evidence="3" id="KW-0677">Repeat</keyword>
<evidence type="ECO:0000259" key="5">
    <source>
        <dbReference type="SMART" id="SM00235"/>
    </source>
</evidence>
<feature type="region of interest" description="Disordered" evidence="4">
    <location>
        <begin position="1"/>
        <end position="28"/>
    </location>
</feature>
<dbReference type="SUPFAM" id="SSF55486">
    <property type="entry name" value="Metalloproteases ('zincins'), catalytic domain"/>
    <property type="match status" value="1"/>
</dbReference>
<evidence type="ECO:0000256" key="1">
    <source>
        <dbReference type="ARBA" id="ARBA00004613"/>
    </source>
</evidence>
<dbReference type="InterPro" id="IPR019960">
    <property type="entry name" value="T1SS_VCA0849"/>
</dbReference>
<protein>
    <submittedName>
        <fullName evidence="6">Type I secretion C-terminal target domain (VC_A0849 subclass)</fullName>
    </submittedName>
</protein>
<name>A0ABY0T3B7_9PSED</name>
<dbReference type="Pfam" id="PF08548">
    <property type="entry name" value="Peptidase_M10_C"/>
    <property type="match status" value="2"/>
</dbReference>
<organism evidence="6 7">
    <name type="scientific">Pseudomonas extremorientalis</name>
    <dbReference type="NCBI Taxonomy" id="169669"/>
    <lineage>
        <taxon>Bacteria</taxon>
        <taxon>Pseudomonadati</taxon>
        <taxon>Pseudomonadota</taxon>
        <taxon>Gammaproteobacteria</taxon>
        <taxon>Pseudomonadales</taxon>
        <taxon>Pseudomonadaceae</taxon>
        <taxon>Pseudomonas</taxon>
    </lineage>
</organism>